<feature type="compositionally biased region" description="Low complexity" evidence="4">
    <location>
        <begin position="168"/>
        <end position="182"/>
    </location>
</feature>
<feature type="repeat" description="ANK" evidence="3">
    <location>
        <begin position="986"/>
        <end position="1023"/>
    </location>
</feature>
<feature type="region of interest" description="Disordered" evidence="4">
    <location>
        <begin position="568"/>
        <end position="598"/>
    </location>
</feature>
<dbReference type="SUPFAM" id="SSF48403">
    <property type="entry name" value="Ankyrin repeat"/>
    <property type="match status" value="1"/>
</dbReference>
<organism evidence="5 6">
    <name type="scientific">Acanthaster planci</name>
    <name type="common">Crown-of-thorns starfish</name>
    <dbReference type="NCBI Taxonomy" id="133434"/>
    <lineage>
        <taxon>Eukaryota</taxon>
        <taxon>Metazoa</taxon>
        <taxon>Echinodermata</taxon>
        <taxon>Eleutherozoa</taxon>
        <taxon>Asterozoa</taxon>
        <taxon>Asteroidea</taxon>
        <taxon>Valvatacea</taxon>
        <taxon>Valvatida</taxon>
        <taxon>Acanthasteridae</taxon>
        <taxon>Acanthaster</taxon>
    </lineage>
</organism>
<feature type="region of interest" description="Disordered" evidence="4">
    <location>
        <begin position="501"/>
        <end position="542"/>
    </location>
</feature>
<dbReference type="OrthoDB" id="10254947at2759"/>
<dbReference type="Proteomes" id="UP000694845">
    <property type="component" value="Unplaced"/>
</dbReference>
<accession>A0A8B7ZW83</accession>
<dbReference type="GO" id="GO:0005829">
    <property type="term" value="C:cytosol"/>
    <property type="evidence" value="ECO:0007669"/>
    <property type="project" value="TreeGrafter"/>
</dbReference>
<sequence length="1051" mass="115448">MPSIDVKAEDRRILKQKIEDVNAPKFTKHVGVTNQSTMPCNLYSKCDSIIPEEPPPATYDSPPLKSNEMINTYKTLPTKPGVGSEMAVKQPSKESQTVEKASKLAGNMKNGSDENQKPQATTSKKSKPRSFSLLEMSYKDKEGKGHGRLVRQRSVKFSYEKETHKLSHAASAPAAISEALESQVEDEVFTEEKEKKDDNKTLESGNNSSYAPADVDSSGKKTEKEGGTEDADEKTEPVVEDERKATERVAEDAEKREKEKSALVEEVGEEAKMPGKAEEEKVSKDANEKSKTEGGTSLVQMLTQDLQTALRLEDGGEKDKTEVKAEGEVSALADDLQQSLSLEGKDDKEAVCKMAEGGGVGTSEKGQPRLRAKGIHREDAFGQPNVILSTNNTFNQHCQQGQWIASQPALSSPNWHIGAQPQNQPLPPLSVFLRPPMKPSGQPSQSVVCPPGQSNLTRMVYMGPSRSQMLTVSNQSMQQQYAQKNLCHNTSMQQLQTSYPQNCLHSGGPTVPMTQPQPMNIPNQSTGNPKEDDWPPTPEAHDNDILDRSPVENEEPMAFQVGNLGIDLMGTPSPQSSWDGSQAPSLASTSPVPSPYTPDIQQLSPAPLVPDVNSPWSPESNISSTGEPPSPCGSTIIKVTDNMTFGMVTVSPVSPHSAKRQRNDSSTDSLEAQERISGIKKYLQTGTPDSSPTYQTQMMSPPQVPSYCPSLTPPYTPAPAPEIPPQAFRMPYTGVNQPFPTTCTPHQVPPTPHRTYQQSDTPPEGELEAFRKQLAEWSVEELLMPDEDMDTVLHLAICQTKVALSLAIIERICNCKQKVCLNVKNKLQQTPLYLSVISNLPILTQILINYGADLFIRNRHGNTPLHAAARNGNTEAIKAICEGMSYCGYSEETTRDLFDTINYDGKSALMLAVENHGNMTLEGEFINCHETVCLLLQSFGSALQQDSNSGKTALHYAVELHKIDLILDLLDNCEDAGRLVNSQMYDGNTALHLIVGRDRPEHEILEIVNLLMTHGANVGLENAAREKPHDLLHREHVEIKRRLHGQGNRKR</sequence>
<dbReference type="InterPro" id="IPR002110">
    <property type="entry name" value="Ankyrin_rpt"/>
</dbReference>
<feature type="region of interest" description="Disordered" evidence="4">
    <location>
        <begin position="74"/>
        <end position="302"/>
    </location>
</feature>
<feature type="region of interest" description="Disordered" evidence="4">
    <location>
        <begin position="307"/>
        <end position="326"/>
    </location>
</feature>
<dbReference type="Pfam" id="PF12796">
    <property type="entry name" value="Ank_2"/>
    <property type="match status" value="2"/>
</dbReference>
<keyword evidence="2 3" id="KW-0040">ANK repeat</keyword>
<feature type="region of interest" description="Disordered" evidence="4">
    <location>
        <begin position="683"/>
        <end position="704"/>
    </location>
</feature>
<proteinExistence type="predicted"/>
<dbReference type="PANTHER" id="PTHR46680:SF3">
    <property type="entry name" value="NF-KAPPA-B INHIBITOR CACTUS"/>
    <property type="match status" value="1"/>
</dbReference>
<dbReference type="InterPro" id="IPR036770">
    <property type="entry name" value="Ankyrin_rpt-contain_sf"/>
</dbReference>
<dbReference type="KEGG" id="aplc:110989336"/>
<reference evidence="6" key="1">
    <citation type="submission" date="2025-08" db="UniProtKB">
        <authorList>
            <consortium name="RefSeq"/>
        </authorList>
    </citation>
    <scope>IDENTIFICATION</scope>
</reference>
<feature type="compositionally biased region" description="Polar residues" evidence="4">
    <location>
        <begin position="572"/>
        <end position="591"/>
    </location>
</feature>
<dbReference type="GO" id="GO:0071356">
    <property type="term" value="P:cellular response to tumor necrosis factor"/>
    <property type="evidence" value="ECO:0007669"/>
    <property type="project" value="TreeGrafter"/>
</dbReference>
<name>A0A8B7ZW83_ACAPL</name>
<feature type="compositionally biased region" description="Basic and acidic residues" evidence="4">
    <location>
        <begin position="217"/>
        <end position="227"/>
    </location>
</feature>
<evidence type="ECO:0000256" key="4">
    <source>
        <dbReference type="SAM" id="MobiDB-lite"/>
    </source>
</evidence>
<keyword evidence="5" id="KW-1185">Reference proteome</keyword>
<evidence type="ECO:0000313" key="5">
    <source>
        <dbReference type="Proteomes" id="UP000694845"/>
    </source>
</evidence>
<dbReference type="InterPro" id="IPR051070">
    <property type="entry name" value="NF-kappa-B_inhibitor"/>
</dbReference>
<feature type="repeat" description="ANK" evidence="3">
    <location>
        <begin position="860"/>
        <end position="880"/>
    </location>
</feature>
<dbReference type="AlphaFoldDB" id="A0A8B7ZW83"/>
<dbReference type="PANTHER" id="PTHR46680">
    <property type="entry name" value="NF-KAPPA-B INHIBITOR ALPHA"/>
    <property type="match status" value="1"/>
</dbReference>
<evidence type="ECO:0000256" key="1">
    <source>
        <dbReference type="ARBA" id="ARBA00022737"/>
    </source>
</evidence>
<evidence type="ECO:0000313" key="6">
    <source>
        <dbReference type="RefSeq" id="XP_022109347.1"/>
    </source>
</evidence>
<dbReference type="GO" id="GO:0051059">
    <property type="term" value="F:NF-kappaB binding"/>
    <property type="evidence" value="ECO:0007669"/>
    <property type="project" value="TreeGrafter"/>
</dbReference>
<evidence type="ECO:0000256" key="3">
    <source>
        <dbReference type="PROSITE-ProRule" id="PRU00023"/>
    </source>
</evidence>
<dbReference type="PROSITE" id="PS50297">
    <property type="entry name" value="ANK_REP_REGION"/>
    <property type="match status" value="2"/>
</dbReference>
<feature type="compositionally biased region" description="Basic and acidic residues" evidence="4">
    <location>
        <begin position="529"/>
        <end position="542"/>
    </location>
</feature>
<dbReference type="PROSITE" id="PS50088">
    <property type="entry name" value="ANK_REPEAT"/>
    <property type="match status" value="2"/>
</dbReference>
<dbReference type="Gene3D" id="1.25.40.20">
    <property type="entry name" value="Ankyrin repeat-containing domain"/>
    <property type="match status" value="1"/>
</dbReference>
<dbReference type="RefSeq" id="XP_022109347.1">
    <property type="nucleotide sequence ID" value="XM_022253655.1"/>
</dbReference>
<keyword evidence="1" id="KW-0677">Repeat</keyword>
<gene>
    <name evidence="6" type="primary">LOC110989336</name>
</gene>
<feature type="compositionally biased region" description="Polar residues" evidence="4">
    <location>
        <begin position="293"/>
        <end position="302"/>
    </location>
</feature>
<feature type="compositionally biased region" description="Basic and acidic residues" evidence="4">
    <location>
        <begin position="190"/>
        <end position="201"/>
    </location>
</feature>
<feature type="compositionally biased region" description="Polar residues" evidence="4">
    <location>
        <begin position="684"/>
        <end position="700"/>
    </location>
</feature>
<dbReference type="OMA" id="CETKETH"/>
<feature type="compositionally biased region" description="Basic and acidic residues" evidence="4">
    <location>
        <begin position="311"/>
        <end position="326"/>
    </location>
</feature>
<dbReference type="GeneID" id="110989336"/>
<feature type="compositionally biased region" description="Polar residues" evidence="4">
    <location>
        <begin position="512"/>
        <end position="528"/>
    </location>
</feature>
<dbReference type="SMART" id="SM00248">
    <property type="entry name" value="ANK"/>
    <property type="match status" value="6"/>
</dbReference>
<feature type="compositionally biased region" description="Basic and acidic residues" evidence="4">
    <location>
        <begin position="234"/>
        <end position="292"/>
    </location>
</feature>
<protein>
    <submittedName>
        <fullName evidence="6">Uncharacterized protein LOC110989336 isoform X1</fullName>
    </submittedName>
</protein>
<dbReference type="PRINTS" id="PR01415">
    <property type="entry name" value="ANKYRIN"/>
</dbReference>
<evidence type="ECO:0000256" key="2">
    <source>
        <dbReference type="ARBA" id="ARBA00023043"/>
    </source>
</evidence>